<dbReference type="GO" id="GO:0008652">
    <property type="term" value="P:amino acid biosynthetic process"/>
    <property type="evidence" value="ECO:0007669"/>
    <property type="project" value="UniProtKB-ARBA"/>
</dbReference>
<dbReference type="SUPFAM" id="SSF56752">
    <property type="entry name" value="D-aminoacid aminotransferase-like PLP-dependent enzymes"/>
    <property type="match status" value="1"/>
</dbReference>
<evidence type="ECO:0000256" key="3">
    <source>
        <dbReference type="ARBA" id="ARBA00022898"/>
    </source>
</evidence>
<reference evidence="6 7" key="2">
    <citation type="submission" date="2010-03" db="EMBL/GenBank/DDBJ databases">
        <authorList>
            <person name="Pajon A."/>
        </authorList>
    </citation>
    <scope>NUCLEOTIDE SEQUENCE [LARGE SCALE GENOMIC DNA]</scope>
    <source>
        <strain evidence="6 7">SSC/2</strain>
    </source>
</reference>
<dbReference type="InterPro" id="IPR036038">
    <property type="entry name" value="Aminotransferase-like"/>
</dbReference>
<dbReference type="PANTHER" id="PTHR42743">
    <property type="entry name" value="AMINO-ACID AMINOTRANSFERASE"/>
    <property type="match status" value="1"/>
</dbReference>
<dbReference type="Gene3D" id="3.30.470.10">
    <property type="match status" value="1"/>
</dbReference>
<sequence length="263" mass="30082">MPCSNMEMIIRKETNMNLHIDDGVQFGLGAFETIAVEKNKPVFLERHLQRLQHAADVFDLGNLENRQVTVNSIEDYLNSTYIEHGALKIILTKENVIFSDRKSPYTSAHYENGFTSAISSIRRNETSPFTFHKTLNYGDNILEKRAAINAGINEKIFLNTKGQICEGTVSNIFFVKEKKLYTPTLSCGLLPGILRAYILETYDVKETILYPEDLVTFDECFLTNSLMGIMPLFQIENVAFKERTVTNQLRKSYLEMYVNHPGM</sequence>
<keyword evidence="6" id="KW-0032">Aminotransferase</keyword>
<dbReference type="FunFam" id="3.20.10.10:FF:000002">
    <property type="entry name" value="D-alanine aminotransferase"/>
    <property type="match status" value="1"/>
</dbReference>
<evidence type="ECO:0000313" key="7">
    <source>
        <dbReference type="Proteomes" id="UP000008960"/>
    </source>
</evidence>
<name>D4MZQ8_ANAHA</name>
<keyword evidence="6" id="KW-0456">Lyase</keyword>
<dbReference type="GO" id="GO:0046394">
    <property type="term" value="P:carboxylic acid biosynthetic process"/>
    <property type="evidence" value="ECO:0007669"/>
    <property type="project" value="UniProtKB-ARBA"/>
</dbReference>
<accession>D4MZQ8</accession>
<evidence type="ECO:0000256" key="2">
    <source>
        <dbReference type="ARBA" id="ARBA00009320"/>
    </source>
</evidence>
<protein>
    <submittedName>
        <fullName evidence="6">Branched-chain amino acid aminotransferase/4-amino-4-deoxychorismate lyase</fullName>
        <ecNumber evidence="6">4.1.3.38</ecNumber>
    </submittedName>
</protein>
<dbReference type="GO" id="GO:0008483">
    <property type="term" value="F:transaminase activity"/>
    <property type="evidence" value="ECO:0007669"/>
    <property type="project" value="UniProtKB-KW"/>
</dbReference>
<dbReference type="Gene3D" id="3.20.10.10">
    <property type="entry name" value="D-amino Acid Aminotransferase, subunit A, domain 2"/>
    <property type="match status" value="1"/>
</dbReference>
<evidence type="ECO:0000313" key="6">
    <source>
        <dbReference type="EMBL" id="CBL38103.1"/>
    </source>
</evidence>
<dbReference type="PANTHER" id="PTHR42743:SF11">
    <property type="entry name" value="AMINODEOXYCHORISMATE LYASE"/>
    <property type="match status" value="1"/>
</dbReference>
<dbReference type="InterPro" id="IPR050571">
    <property type="entry name" value="Class-IV_PLP-Dep_Aminotrnsfr"/>
</dbReference>
<proteinExistence type="inferred from homology"/>
<dbReference type="InterPro" id="IPR001544">
    <property type="entry name" value="Aminotrans_IV"/>
</dbReference>
<dbReference type="InterPro" id="IPR018300">
    <property type="entry name" value="Aminotrans_IV_CS"/>
</dbReference>
<evidence type="ECO:0000256" key="5">
    <source>
        <dbReference type="RuleBase" id="RU004516"/>
    </source>
</evidence>
<dbReference type="InterPro" id="IPR043132">
    <property type="entry name" value="BCAT-like_C"/>
</dbReference>
<comment type="cofactor">
    <cofactor evidence="1 5">
        <name>pyridoxal 5'-phosphate</name>
        <dbReference type="ChEBI" id="CHEBI:597326"/>
    </cofactor>
</comment>
<dbReference type="Pfam" id="PF01063">
    <property type="entry name" value="Aminotran_4"/>
    <property type="match status" value="1"/>
</dbReference>
<dbReference type="InterPro" id="IPR043131">
    <property type="entry name" value="BCAT-like_N"/>
</dbReference>
<gene>
    <name evidence="6" type="ORF">CL2_11090</name>
</gene>
<evidence type="ECO:0000256" key="1">
    <source>
        <dbReference type="ARBA" id="ARBA00001933"/>
    </source>
</evidence>
<keyword evidence="3 5" id="KW-0663">Pyridoxal phosphate</keyword>
<dbReference type="EMBL" id="FP929061">
    <property type="protein sequence ID" value="CBL38103.1"/>
    <property type="molecule type" value="Genomic_DNA"/>
</dbReference>
<dbReference type="PATRIC" id="fig|245018.3.peg.1348"/>
<dbReference type="KEGG" id="bprl:CL2_11090"/>
<organism evidence="6 7">
    <name type="scientific">Anaerostipes hadrus</name>
    <dbReference type="NCBI Taxonomy" id="649756"/>
    <lineage>
        <taxon>Bacteria</taxon>
        <taxon>Bacillati</taxon>
        <taxon>Bacillota</taxon>
        <taxon>Clostridia</taxon>
        <taxon>Lachnospirales</taxon>
        <taxon>Lachnospiraceae</taxon>
        <taxon>Anaerostipes</taxon>
    </lineage>
</organism>
<dbReference type="PROSITE" id="PS00770">
    <property type="entry name" value="AA_TRANSFER_CLASS_4"/>
    <property type="match status" value="1"/>
</dbReference>
<dbReference type="GO" id="GO:0008696">
    <property type="term" value="F:4-amino-4-deoxychorismate lyase activity"/>
    <property type="evidence" value="ECO:0007669"/>
    <property type="project" value="UniProtKB-EC"/>
</dbReference>
<dbReference type="Proteomes" id="UP000008960">
    <property type="component" value="Chromosome"/>
</dbReference>
<comment type="similarity">
    <text evidence="2 4">Belongs to the class-IV pyridoxal-phosphate-dependent aminotransferase family.</text>
</comment>
<dbReference type="EC" id="4.1.3.38" evidence="6"/>
<evidence type="ECO:0000256" key="4">
    <source>
        <dbReference type="RuleBase" id="RU004106"/>
    </source>
</evidence>
<dbReference type="AlphaFoldDB" id="D4MZQ8"/>
<reference evidence="6 7" key="1">
    <citation type="submission" date="2010-03" db="EMBL/GenBank/DDBJ databases">
        <title>The genome sequence of Clostridiales sp. SSC/2.</title>
        <authorList>
            <consortium name="metaHIT consortium -- http://www.metahit.eu/"/>
            <person name="Pajon A."/>
            <person name="Turner K."/>
            <person name="Parkhill J."/>
            <person name="Duncan S."/>
            <person name="Flint H."/>
        </authorList>
    </citation>
    <scope>NUCLEOTIDE SEQUENCE [LARGE SCALE GENOMIC DNA]</scope>
    <source>
        <strain evidence="6 7">SSC/2</strain>
    </source>
</reference>
<keyword evidence="6" id="KW-0808">Transferase</keyword>
<dbReference type="GO" id="GO:0005829">
    <property type="term" value="C:cytosol"/>
    <property type="evidence" value="ECO:0007669"/>
    <property type="project" value="TreeGrafter"/>
</dbReference>